<proteinExistence type="predicted"/>
<name>A0A7M5WW89_9CNID</name>
<keyword evidence="5 8" id="KW-1133">Transmembrane helix</keyword>
<dbReference type="OrthoDB" id="1045822at2759"/>
<dbReference type="InterPro" id="IPR000060">
    <property type="entry name" value="BCCT_transptr"/>
</dbReference>
<evidence type="ECO:0000256" key="2">
    <source>
        <dbReference type="ARBA" id="ARBA00022448"/>
    </source>
</evidence>
<feature type="transmembrane region" description="Helical" evidence="8">
    <location>
        <begin position="104"/>
        <end position="122"/>
    </location>
</feature>
<dbReference type="GeneID" id="136815790"/>
<dbReference type="InterPro" id="IPR018093">
    <property type="entry name" value="BCCT_CS"/>
</dbReference>
<dbReference type="GO" id="GO:0005886">
    <property type="term" value="C:plasma membrane"/>
    <property type="evidence" value="ECO:0007669"/>
    <property type="project" value="UniProtKB-SubCell"/>
</dbReference>
<dbReference type="RefSeq" id="XP_066928344.1">
    <property type="nucleotide sequence ID" value="XM_067072243.1"/>
</dbReference>
<dbReference type="PANTHER" id="PTHR30047:SF7">
    <property type="entry name" value="HIGH-AFFINITY CHOLINE TRANSPORT PROTEIN"/>
    <property type="match status" value="1"/>
</dbReference>
<dbReference type="EnsemblMetazoa" id="CLYHEMT014083.1">
    <property type="protein sequence ID" value="CLYHEMP014083.1"/>
    <property type="gene ID" value="CLYHEMG014083"/>
</dbReference>
<accession>A0A7M5WW89</accession>
<feature type="transmembrane region" description="Helical" evidence="8">
    <location>
        <begin position="59"/>
        <end position="84"/>
    </location>
</feature>
<evidence type="ECO:0000256" key="7">
    <source>
        <dbReference type="SAM" id="MobiDB-lite"/>
    </source>
</evidence>
<feature type="transmembrane region" description="Helical" evidence="8">
    <location>
        <begin position="681"/>
        <end position="700"/>
    </location>
</feature>
<keyword evidence="6 8" id="KW-0472">Membrane</keyword>
<feature type="region of interest" description="Disordered" evidence="7">
    <location>
        <begin position="1"/>
        <end position="24"/>
    </location>
</feature>
<dbReference type="PANTHER" id="PTHR30047">
    <property type="entry name" value="HIGH-AFFINITY CHOLINE TRANSPORT PROTEIN-RELATED"/>
    <property type="match status" value="1"/>
</dbReference>
<evidence type="ECO:0000256" key="3">
    <source>
        <dbReference type="ARBA" id="ARBA00022475"/>
    </source>
</evidence>
<feature type="transmembrane region" description="Helical" evidence="8">
    <location>
        <begin position="655"/>
        <end position="675"/>
    </location>
</feature>
<feature type="transmembrane region" description="Helical" evidence="8">
    <location>
        <begin position="242"/>
        <end position="272"/>
    </location>
</feature>
<keyword evidence="2" id="KW-0813">Transport</keyword>
<dbReference type="Proteomes" id="UP000594262">
    <property type="component" value="Unplaced"/>
</dbReference>
<feature type="transmembrane region" description="Helical" evidence="8">
    <location>
        <begin position="318"/>
        <end position="336"/>
    </location>
</feature>
<reference evidence="9" key="1">
    <citation type="submission" date="2021-01" db="UniProtKB">
        <authorList>
            <consortium name="EnsemblMetazoa"/>
        </authorList>
    </citation>
    <scope>IDENTIFICATION</scope>
</reference>
<feature type="transmembrane region" description="Helical" evidence="8">
    <location>
        <begin position="200"/>
        <end position="221"/>
    </location>
</feature>
<dbReference type="PROSITE" id="PS01303">
    <property type="entry name" value="BCCT"/>
    <property type="match status" value="1"/>
</dbReference>
<organism evidence="9 10">
    <name type="scientific">Clytia hemisphaerica</name>
    <dbReference type="NCBI Taxonomy" id="252671"/>
    <lineage>
        <taxon>Eukaryota</taxon>
        <taxon>Metazoa</taxon>
        <taxon>Cnidaria</taxon>
        <taxon>Hydrozoa</taxon>
        <taxon>Hydroidolina</taxon>
        <taxon>Leptothecata</taxon>
        <taxon>Obeliida</taxon>
        <taxon>Clytiidae</taxon>
        <taxon>Clytia</taxon>
    </lineage>
</organism>
<dbReference type="GO" id="GO:0022857">
    <property type="term" value="F:transmembrane transporter activity"/>
    <property type="evidence" value="ECO:0007669"/>
    <property type="project" value="InterPro"/>
</dbReference>
<keyword evidence="4 8" id="KW-0812">Transmembrane</keyword>
<evidence type="ECO:0000256" key="5">
    <source>
        <dbReference type="ARBA" id="ARBA00022989"/>
    </source>
</evidence>
<feature type="transmembrane region" description="Helical" evidence="8">
    <location>
        <begin position="418"/>
        <end position="441"/>
    </location>
</feature>
<evidence type="ECO:0000256" key="1">
    <source>
        <dbReference type="ARBA" id="ARBA00004651"/>
    </source>
</evidence>
<evidence type="ECO:0000313" key="10">
    <source>
        <dbReference type="Proteomes" id="UP000594262"/>
    </source>
</evidence>
<feature type="transmembrane region" description="Helical" evidence="8">
    <location>
        <begin position="292"/>
        <end position="311"/>
    </location>
</feature>
<protein>
    <submittedName>
        <fullName evidence="9">Uncharacterized protein</fullName>
    </submittedName>
</protein>
<keyword evidence="10" id="KW-1185">Reference proteome</keyword>
<keyword evidence="3" id="KW-1003">Cell membrane</keyword>
<dbReference type="AlphaFoldDB" id="A0A7M5WW89"/>
<sequence length="791" mass="89922">MESKVDEEVMRNGADHPAEMSEEQRKRLEKIKSRNVERLAHDQMNRCHHVSFKIGPLSFYFNPITTIVSAAIIWIFVILCVVYPDGANDFMKDVKTWVTEKWTWLYVVTQDVWAVFIIALYFSKYSNLKLGKDDEKPEFSDGTYFMMLFSAGIAIGLFYYGVAEPVWHYRSVSGSAPFGNRYHDRYSDNQMAQDAINLTYFHWGIHGWIVYVIIGLLLGFLSYRKGLPMTMRTCFYPILGDLIYGIIGDLIDILCIICTMFGVCTSLGLGVMQLNNGIHRINSDIAESTDNQIIIIWCVTALATISVISGLKNGIRRLSEVCFGIGCFIMFFILYSNDTWFILNLFVQSIGYYLQWIIQLGFHTDAFAQEGNAPDGKEAPNWIDGWTIFYWGWWISWSPFVGMFIAKISRGRTIKDFIIYTLTLPSLYSFLWMAIFGGVGIQMQNTAEKAGMNCSLYKTAVQDPSKYNTRWDEVYAMYGTTMLACRGTTEMWFDVMMSHKDLGMMMAVLSLIAIILYFVTSSDSGSLVIDCLSANGNPEPPVMQRIFWALTEGATATALLKAGGSEALSALQTVSVACGLPFTFCLNWTCVAMWRAVREEYGEIDEQEGRWYRSMWSFADFKILSQIPLDIVAPWYRLAKLRLKLDKQESNGGMFILYAIQFGLPFYLWIILMIVEVGVEQISYVAWACLMAFFAFSSGVRGEIREQFDIEGNMIEDLFTMVLVYPLALSQQNDQMMYGQKYKEQQHNGLEMGVNGTYIPNASNAHYPPPPTYPSNGGYVISAPPNGNQKM</sequence>
<feature type="transmembrane region" description="Helical" evidence="8">
    <location>
        <begin position="143"/>
        <end position="162"/>
    </location>
</feature>
<dbReference type="Pfam" id="PF02028">
    <property type="entry name" value="BCCT"/>
    <property type="match status" value="2"/>
</dbReference>
<evidence type="ECO:0000256" key="4">
    <source>
        <dbReference type="ARBA" id="ARBA00022692"/>
    </source>
</evidence>
<evidence type="ECO:0000256" key="6">
    <source>
        <dbReference type="ARBA" id="ARBA00023136"/>
    </source>
</evidence>
<feature type="transmembrane region" description="Helical" evidence="8">
    <location>
        <begin position="502"/>
        <end position="519"/>
    </location>
</feature>
<evidence type="ECO:0000313" key="9">
    <source>
        <dbReference type="EnsemblMetazoa" id="CLYHEMP014083.1"/>
    </source>
</evidence>
<evidence type="ECO:0000256" key="8">
    <source>
        <dbReference type="SAM" id="Phobius"/>
    </source>
</evidence>
<feature type="transmembrane region" description="Helical" evidence="8">
    <location>
        <begin position="388"/>
        <end position="406"/>
    </location>
</feature>
<comment type="subcellular location">
    <subcellularLocation>
        <location evidence="1">Cell membrane</location>
        <topology evidence="1">Multi-pass membrane protein</topology>
    </subcellularLocation>
</comment>